<evidence type="ECO:0000256" key="3">
    <source>
        <dbReference type="ARBA" id="ARBA00022833"/>
    </source>
</evidence>
<dbReference type="PROSITE" id="PS50865">
    <property type="entry name" value="ZF_MYND_2"/>
    <property type="match status" value="1"/>
</dbReference>
<dbReference type="InterPro" id="IPR002893">
    <property type="entry name" value="Znf_MYND"/>
</dbReference>
<dbReference type="EMBL" id="JAUTDP010000015">
    <property type="protein sequence ID" value="KAK3388583.1"/>
    <property type="molecule type" value="Genomic_DNA"/>
</dbReference>
<keyword evidence="3" id="KW-0862">Zinc</keyword>
<gene>
    <name evidence="7" type="ORF">B0T20DRAFT_425816</name>
</gene>
<dbReference type="GO" id="GO:0000981">
    <property type="term" value="F:DNA-binding transcription factor activity, RNA polymerase II-specific"/>
    <property type="evidence" value="ECO:0007669"/>
    <property type="project" value="TreeGrafter"/>
</dbReference>
<evidence type="ECO:0000256" key="1">
    <source>
        <dbReference type="ARBA" id="ARBA00022723"/>
    </source>
</evidence>
<evidence type="ECO:0000256" key="4">
    <source>
        <dbReference type="PROSITE-ProRule" id="PRU00134"/>
    </source>
</evidence>
<dbReference type="GO" id="GO:0008270">
    <property type="term" value="F:zinc ion binding"/>
    <property type="evidence" value="ECO:0007669"/>
    <property type="project" value="UniProtKB-KW"/>
</dbReference>
<feature type="compositionally biased region" description="Low complexity" evidence="5">
    <location>
        <begin position="53"/>
        <end position="62"/>
    </location>
</feature>
<dbReference type="SUPFAM" id="SSF144232">
    <property type="entry name" value="HIT/MYND zinc finger-like"/>
    <property type="match status" value="1"/>
</dbReference>
<feature type="domain" description="MYND-type" evidence="6">
    <location>
        <begin position="1042"/>
        <end position="1098"/>
    </location>
</feature>
<evidence type="ECO:0000313" key="8">
    <source>
        <dbReference type="Proteomes" id="UP001281003"/>
    </source>
</evidence>
<evidence type="ECO:0000256" key="5">
    <source>
        <dbReference type="SAM" id="MobiDB-lite"/>
    </source>
</evidence>
<keyword evidence="2 4" id="KW-0863">Zinc-finger</keyword>
<dbReference type="InterPro" id="IPR024119">
    <property type="entry name" value="TF_DEAF-1"/>
</dbReference>
<evidence type="ECO:0000259" key="6">
    <source>
        <dbReference type="PROSITE" id="PS50865"/>
    </source>
</evidence>
<reference evidence="7" key="1">
    <citation type="journal article" date="2023" name="Mol. Phylogenet. Evol.">
        <title>Genome-scale phylogeny and comparative genomics of the fungal order Sordariales.</title>
        <authorList>
            <person name="Hensen N."/>
            <person name="Bonometti L."/>
            <person name="Westerberg I."/>
            <person name="Brannstrom I.O."/>
            <person name="Guillou S."/>
            <person name="Cros-Aarteil S."/>
            <person name="Calhoun S."/>
            <person name="Haridas S."/>
            <person name="Kuo A."/>
            <person name="Mondo S."/>
            <person name="Pangilinan J."/>
            <person name="Riley R."/>
            <person name="LaButti K."/>
            <person name="Andreopoulos B."/>
            <person name="Lipzen A."/>
            <person name="Chen C."/>
            <person name="Yan M."/>
            <person name="Daum C."/>
            <person name="Ng V."/>
            <person name="Clum A."/>
            <person name="Steindorff A."/>
            <person name="Ohm R.A."/>
            <person name="Martin F."/>
            <person name="Silar P."/>
            <person name="Natvig D.O."/>
            <person name="Lalanne C."/>
            <person name="Gautier V."/>
            <person name="Ament-Velasquez S.L."/>
            <person name="Kruys A."/>
            <person name="Hutchinson M.I."/>
            <person name="Powell A.J."/>
            <person name="Barry K."/>
            <person name="Miller A.N."/>
            <person name="Grigoriev I.V."/>
            <person name="Debuchy R."/>
            <person name="Gladieux P."/>
            <person name="Hiltunen Thoren M."/>
            <person name="Johannesson H."/>
        </authorList>
    </citation>
    <scope>NUCLEOTIDE SEQUENCE</scope>
    <source>
        <strain evidence="7">FGSC 1904</strain>
    </source>
</reference>
<evidence type="ECO:0000313" key="7">
    <source>
        <dbReference type="EMBL" id="KAK3388583.1"/>
    </source>
</evidence>
<protein>
    <recommendedName>
        <fullName evidence="6">MYND-type domain-containing protein</fullName>
    </recommendedName>
</protein>
<name>A0AAE0U2H2_SORBR</name>
<dbReference type="Proteomes" id="UP001281003">
    <property type="component" value="Unassembled WGS sequence"/>
</dbReference>
<dbReference type="PANTHER" id="PTHR10237:SF15">
    <property type="entry name" value="LD37257P"/>
    <property type="match status" value="1"/>
</dbReference>
<dbReference type="PANTHER" id="PTHR10237">
    <property type="entry name" value="DEFORMED EPIDERMAL AUTOREGULATORY FACTOR 1 HOMOLOG SUPPRESSIN"/>
    <property type="match status" value="1"/>
</dbReference>
<dbReference type="GO" id="GO:0005634">
    <property type="term" value="C:nucleus"/>
    <property type="evidence" value="ECO:0007669"/>
    <property type="project" value="TreeGrafter"/>
</dbReference>
<comment type="caution">
    <text evidence="7">The sequence shown here is derived from an EMBL/GenBank/DDBJ whole genome shotgun (WGS) entry which is preliminary data.</text>
</comment>
<sequence length="1113" mass="124015">MKLEEESRSQMRKREIDITVSHEDNYVVARNVLVLSLILDLNEKEAGEKGTTSEEQSTTETTTNERGEKTTTTKQQTAQRETLRRIWNIYYSHFLHDSETRRLLAQQSTKLVALSATIFSWAQGPYGSALHFINQKSLDAVRDVWAHFAWAATIEPRPDQEKEKIAKLQEYVKKCMKPSSPDEKRSWLSGSSTAPLTTLLRDKIHNVVNCDWELDEFFAEDHFGNPMFAWALVPDVSGGQVRCGRRIAYPSNGVVGYHLALNNKVPLEELSPLRIDSLDATTKDSYDQDRDIDGNVTALTVAKHQFAQWSLAFLELASARPGRLKISFAVDGWFTLCQSLVKEKKQFDVIDTTDLDVSPFSTSNAFWSPFSAGVADPPGILGLFVAAKQLLKDRASSTLVIDDGEGESSLAADASQTQPDPSKPKSINATSMFLLGLAAVEYWTNASVRSTLDDCLDVVATRFYDDNHDKGEGLVRDKSKDAEAAAVRVKRMEDEGRLQIPNRLYVKHSRWLVNRGQNGVTLSKRLEVFAGAEELMGVAWKTFQDLVVLKVEGQKVKHQGQELIKVSWGEGLWQTLLDFLKVVVRQFQVETVDDGEHLRRVILDRIGGNETQDRLLREALDLERSVSKGTTLAEAEVDDNGSGPVLTANFDVASGTLNTITAYLDFVSEEDKRFLADKSIPIRLVKVSPWAMDIVFGNYKLVKQLIFPTPVAKEGSKTRIARTSGYIEVIARVVPDVQIPETAHLLDDYIFLTVLQPAADDDSSAERGQLIPATLNCPTVNLDSLPILSITDTSPLKPFLPGLTASVFSPREIGIRMSESEDRWPARMQLKESLHLMANLVTGLQGGHQSGLFELHTPYGLHMLIVVSAIRLDCSAQGGGSIILDAAVLPYTEALAAEAKRQASDENDDFNLATFLMILKKLAAINLDVTDTELVLWKFLIAASAERCRTYSHLPSCEYTVTGEIPLSIKKGGPVLCSCGLGHFPPDYLSLPLWNVAQKYSTRVAISLPYPSPIAEPAVFDPNQARQIAERGLVVKKQEERCRACGKSEEQLIKEAKERGGETANTENVLKKCLRCLKVRYCGAECQRRDWKTHKMECRESEEYENGESERSR</sequence>
<feature type="region of interest" description="Disordered" evidence="5">
    <location>
        <begin position="45"/>
        <end position="78"/>
    </location>
</feature>
<keyword evidence="1" id="KW-0479">Metal-binding</keyword>
<organism evidence="7 8">
    <name type="scientific">Sordaria brevicollis</name>
    <dbReference type="NCBI Taxonomy" id="83679"/>
    <lineage>
        <taxon>Eukaryota</taxon>
        <taxon>Fungi</taxon>
        <taxon>Dikarya</taxon>
        <taxon>Ascomycota</taxon>
        <taxon>Pezizomycotina</taxon>
        <taxon>Sordariomycetes</taxon>
        <taxon>Sordariomycetidae</taxon>
        <taxon>Sordariales</taxon>
        <taxon>Sordariaceae</taxon>
        <taxon>Sordaria</taxon>
    </lineage>
</organism>
<dbReference type="Gene3D" id="6.10.140.2220">
    <property type="match status" value="1"/>
</dbReference>
<reference evidence="7" key="2">
    <citation type="submission" date="2023-07" db="EMBL/GenBank/DDBJ databases">
        <authorList>
            <consortium name="Lawrence Berkeley National Laboratory"/>
            <person name="Haridas S."/>
            <person name="Hensen N."/>
            <person name="Bonometti L."/>
            <person name="Westerberg I."/>
            <person name="Brannstrom I.O."/>
            <person name="Guillou S."/>
            <person name="Cros-Aarteil S."/>
            <person name="Calhoun S."/>
            <person name="Kuo A."/>
            <person name="Mondo S."/>
            <person name="Pangilinan J."/>
            <person name="Riley R."/>
            <person name="LaButti K."/>
            <person name="Andreopoulos B."/>
            <person name="Lipzen A."/>
            <person name="Chen C."/>
            <person name="Yanf M."/>
            <person name="Daum C."/>
            <person name="Ng V."/>
            <person name="Clum A."/>
            <person name="Steindorff A."/>
            <person name="Ohm R."/>
            <person name="Martin F."/>
            <person name="Silar P."/>
            <person name="Natvig D."/>
            <person name="Lalanne C."/>
            <person name="Gautier V."/>
            <person name="Ament-velasquez S.L."/>
            <person name="Kruys A."/>
            <person name="Hutchinson M.I."/>
            <person name="Powell A.J."/>
            <person name="Barry K."/>
            <person name="Miller A.N."/>
            <person name="Grigoriev I.V."/>
            <person name="Debuchy R."/>
            <person name="Gladieux P."/>
            <person name="Thoren M.H."/>
            <person name="Johannesson H."/>
        </authorList>
    </citation>
    <scope>NUCLEOTIDE SEQUENCE</scope>
    <source>
        <strain evidence="7">FGSC 1904</strain>
    </source>
</reference>
<dbReference type="Pfam" id="PF01753">
    <property type="entry name" value="zf-MYND"/>
    <property type="match status" value="1"/>
</dbReference>
<accession>A0AAE0U2H2</accession>
<evidence type="ECO:0000256" key="2">
    <source>
        <dbReference type="ARBA" id="ARBA00022771"/>
    </source>
</evidence>
<proteinExistence type="predicted"/>
<keyword evidence="8" id="KW-1185">Reference proteome</keyword>
<dbReference type="AlphaFoldDB" id="A0AAE0U2H2"/>